<name>A0ABY2G9P7_9FLAO</name>
<evidence type="ECO:0000256" key="5">
    <source>
        <dbReference type="ARBA" id="ARBA00023237"/>
    </source>
</evidence>
<dbReference type="InterPro" id="IPR000184">
    <property type="entry name" value="Bac_surfAg_D15"/>
</dbReference>
<protein>
    <submittedName>
        <fullName evidence="7">Outer membrane protein assembly factor BamA</fullName>
    </submittedName>
</protein>
<keyword evidence="3" id="KW-0732">Signal</keyword>
<dbReference type="InterPro" id="IPR039910">
    <property type="entry name" value="D15-like"/>
</dbReference>
<dbReference type="EMBL" id="SOQZ01000001">
    <property type="protein sequence ID" value="TDY14023.1"/>
    <property type="molecule type" value="Genomic_DNA"/>
</dbReference>
<dbReference type="Pfam" id="PF01103">
    <property type="entry name" value="Omp85"/>
    <property type="match status" value="1"/>
</dbReference>
<keyword evidence="8" id="KW-1185">Reference proteome</keyword>
<evidence type="ECO:0000256" key="4">
    <source>
        <dbReference type="ARBA" id="ARBA00023136"/>
    </source>
</evidence>
<keyword evidence="4" id="KW-0472">Membrane</keyword>
<sequence>MNKTLKNIFIYIGLSCLVTSCNVMKRVKKSDYLLTENSTIVNGKKNNTEDISNLYYQKPNGKLPLLGTPLRLHIYNLARPNIDSILQEKIYNNPRKVAWKTKLLSRKQLEKDIESRKNLNRWLKETGEAPVIVDEVKTQKTATNLKNYYFRNGWFDVKTSYEIAKGEDQRAKVTYNVETGDPYIIDSLNAKISTPIIDSLYQQKLKKGSLIKKGERYIEDNFSGERERLTTALRNSGFYHFGQDYISYDIDTIGTNKKVNTDLVIKNRSIRNEDSTSRVPFKVYKIKEVNVFTDYKFENKDLTLKDSTDYNGFNLYSFDKLKYRPKTLTDAIFITKGDVFKDIDRTRTYRYLSNLNTFRYPTIDYIENANDTTLTVNIMLSPEKKYKLGFRFDVTQSNIQTIGFSFSTGLNIKNVFRGAETLEISALGSIGASKDAGNSKDQFFDINEVGANLRLTIPRLFFPTNTEKIIPKYMTPSTRISFGATSQRNIGLDKQTLNGIFNYNWYPSTKVTNNLDLFNIQFVKNLNTANYFGVYQNSYNRLNTIAQTYNSNVSYLDEDGNLTYPEGTDGFISDVLNNNTALTPDDDNYIDVSNISQREQRLTEDNLIFSSSFNYTKDRRENIFDNDFSILRFKLEFAGNLLSNLSKLAGADKNENDQYEIFGVAFSQYIKGEFDYVKHWDLGKKNIFAVRSYFGIAVPYGNSNSIPFSKSFFAGGPNDNRAWTAYNLGPGSSKTTNEFNEANFKINLSMEQRFNILGNLNGALFVDAGNIWNVFDNVEDEDAIFSGFSSLKDIAIGSGFGLRYDFKFFILRGDIGFKTYDPSYSLGNRWFNDYNFGNAVYNIGINYPF</sequence>
<dbReference type="PANTHER" id="PTHR12815">
    <property type="entry name" value="SORTING AND ASSEMBLY MACHINERY SAMM50 PROTEIN FAMILY MEMBER"/>
    <property type="match status" value="1"/>
</dbReference>
<evidence type="ECO:0000256" key="3">
    <source>
        <dbReference type="ARBA" id="ARBA00022729"/>
    </source>
</evidence>
<gene>
    <name evidence="7" type="ORF">A8975_0623</name>
</gene>
<comment type="subcellular location">
    <subcellularLocation>
        <location evidence="1">Membrane</location>
    </subcellularLocation>
</comment>
<proteinExistence type="predicted"/>
<reference evidence="7 8" key="1">
    <citation type="submission" date="2019-03" db="EMBL/GenBank/DDBJ databases">
        <title>Genomic Encyclopedia of Type Strains, Phase III (KMG-III): the genomes of soil and plant-associated and newly described type strains.</title>
        <authorList>
            <person name="Whitman W."/>
        </authorList>
    </citation>
    <scope>NUCLEOTIDE SEQUENCE [LARGE SCALE GENOMIC DNA]</scope>
    <source>
        <strain evidence="7 8">CGMCC 1.10957</strain>
    </source>
</reference>
<feature type="domain" description="Bacterial surface antigen (D15)" evidence="6">
    <location>
        <begin position="436"/>
        <end position="823"/>
    </location>
</feature>
<evidence type="ECO:0000256" key="1">
    <source>
        <dbReference type="ARBA" id="ARBA00004370"/>
    </source>
</evidence>
<evidence type="ECO:0000256" key="2">
    <source>
        <dbReference type="ARBA" id="ARBA00022692"/>
    </source>
</evidence>
<keyword evidence="5" id="KW-0998">Cell outer membrane</keyword>
<dbReference type="Gene3D" id="2.40.160.50">
    <property type="entry name" value="membrane protein fhac: a member of the omp85/tpsb transporter family"/>
    <property type="match status" value="1"/>
</dbReference>
<evidence type="ECO:0000259" key="6">
    <source>
        <dbReference type="Pfam" id="PF01103"/>
    </source>
</evidence>
<accession>A0ABY2G9P7</accession>
<comment type="caution">
    <text evidence="7">The sequence shown here is derived from an EMBL/GenBank/DDBJ whole genome shotgun (WGS) entry which is preliminary data.</text>
</comment>
<organism evidence="7 8">
    <name type="scientific">Meridianimaribacter flavus</name>
    <dbReference type="NCBI Taxonomy" id="571115"/>
    <lineage>
        <taxon>Bacteria</taxon>
        <taxon>Pseudomonadati</taxon>
        <taxon>Bacteroidota</taxon>
        <taxon>Flavobacteriia</taxon>
        <taxon>Flavobacteriales</taxon>
        <taxon>Flavobacteriaceae</taxon>
        <taxon>Meridianimaribacter</taxon>
    </lineage>
</organism>
<dbReference type="PANTHER" id="PTHR12815:SF47">
    <property type="entry name" value="TRANSLOCATION AND ASSEMBLY MODULE SUBUNIT TAMA"/>
    <property type="match status" value="1"/>
</dbReference>
<keyword evidence="2" id="KW-0812">Transmembrane</keyword>
<evidence type="ECO:0000313" key="7">
    <source>
        <dbReference type="EMBL" id="TDY14023.1"/>
    </source>
</evidence>
<dbReference type="PROSITE" id="PS51257">
    <property type="entry name" value="PROKAR_LIPOPROTEIN"/>
    <property type="match status" value="1"/>
</dbReference>
<evidence type="ECO:0000313" key="8">
    <source>
        <dbReference type="Proteomes" id="UP000294930"/>
    </source>
</evidence>
<dbReference type="Gene3D" id="3.10.20.310">
    <property type="entry name" value="membrane protein fhac"/>
    <property type="match status" value="1"/>
</dbReference>
<dbReference type="Proteomes" id="UP000294930">
    <property type="component" value="Unassembled WGS sequence"/>
</dbReference>